<comment type="similarity">
    <text evidence="1">Belongs to the UPF0488 family.</text>
</comment>
<dbReference type="OrthoDB" id="20277at2759"/>
<proteinExistence type="inferred from homology"/>
<feature type="region of interest" description="Disordered" evidence="2">
    <location>
        <begin position="1"/>
        <end position="48"/>
    </location>
</feature>
<evidence type="ECO:0000256" key="1">
    <source>
        <dbReference type="ARBA" id="ARBA00005707"/>
    </source>
</evidence>
<dbReference type="Pfam" id="PF15393">
    <property type="entry name" value="DUF4615"/>
    <property type="match status" value="1"/>
</dbReference>
<dbReference type="AlphaFoldDB" id="A0A8S1QYY2"/>
<comment type="caution">
    <text evidence="3">The sequence shown here is derived from an EMBL/GenBank/DDBJ whole genome shotgun (WGS) entry which is preliminary data.</text>
</comment>
<keyword evidence="4" id="KW-1185">Reference proteome</keyword>
<dbReference type="PANTHER" id="PTHR13602">
    <property type="entry name" value="UPF0488 PROTEIN C8ORF33"/>
    <property type="match status" value="1"/>
</dbReference>
<reference evidence="3" key="1">
    <citation type="submission" date="2021-01" db="EMBL/GenBank/DDBJ databases">
        <authorList>
            <consortium name="Genoscope - CEA"/>
            <person name="William W."/>
        </authorList>
    </citation>
    <scope>NUCLEOTIDE SEQUENCE</scope>
</reference>
<dbReference type="InterPro" id="IPR029274">
    <property type="entry name" value="DUF4615"/>
</dbReference>
<sequence length="135" mass="16083">MDNQEEKQQEQEKEQLVEEQDEKQGEQLSKNQKRNQKKKEKKKKLKEQNQEIIQQVEEEIKAKLNLSDAEQTDLEIAWCIKQIKLGLSQKLTPEEIKISMSMIELLESDQVPLVKKRMAMKSSFGDYRKLMKQYK</sequence>
<organism evidence="3 4">
    <name type="scientific">Paramecium sonneborni</name>
    <dbReference type="NCBI Taxonomy" id="65129"/>
    <lineage>
        <taxon>Eukaryota</taxon>
        <taxon>Sar</taxon>
        <taxon>Alveolata</taxon>
        <taxon>Ciliophora</taxon>
        <taxon>Intramacronucleata</taxon>
        <taxon>Oligohymenophorea</taxon>
        <taxon>Peniculida</taxon>
        <taxon>Parameciidae</taxon>
        <taxon>Paramecium</taxon>
    </lineage>
</organism>
<feature type="compositionally biased region" description="Basic and acidic residues" evidence="2">
    <location>
        <begin position="1"/>
        <end position="16"/>
    </location>
</feature>
<accession>A0A8S1QYY2</accession>
<gene>
    <name evidence="3" type="ORF">PSON_ATCC_30995.1.T1290107</name>
</gene>
<name>A0A8S1QYY2_9CILI</name>
<feature type="compositionally biased region" description="Basic residues" evidence="2">
    <location>
        <begin position="31"/>
        <end position="45"/>
    </location>
</feature>
<protein>
    <submittedName>
        <fullName evidence="3">Uncharacterized protein</fullName>
    </submittedName>
</protein>
<dbReference type="EMBL" id="CAJJDN010000129">
    <property type="protein sequence ID" value="CAD8121011.1"/>
    <property type="molecule type" value="Genomic_DNA"/>
</dbReference>
<dbReference type="PANTHER" id="PTHR13602:SF2">
    <property type="entry name" value="UPF0488 PROTEIN C8ORF33"/>
    <property type="match status" value="1"/>
</dbReference>
<dbReference type="Proteomes" id="UP000692954">
    <property type="component" value="Unassembled WGS sequence"/>
</dbReference>
<evidence type="ECO:0000313" key="4">
    <source>
        <dbReference type="Proteomes" id="UP000692954"/>
    </source>
</evidence>
<evidence type="ECO:0000256" key="2">
    <source>
        <dbReference type="SAM" id="MobiDB-lite"/>
    </source>
</evidence>
<evidence type="ECO:0000313" key="3">
    <source>
        <dbReference type="EMBL" id="CAD8121011.1"/>
    </source>
</evidence>